<gene>
    <name evidence="1" type="ORF">IFO69_12060</name>
</gene>
<keyword evidence="2" id="KW-1185">Reference proteome</keyword>
<reference evidence="1 2" key="1">
    <citation type="submission" date="2020-09" db="EMBL/GenBank/DDBJ databases">
        <title>Echinicola sp. CAU 1574 isolated from sand of Sido Beach.</title>
        <authorList>
            <person name="Kim W."/>
        </authorList>
    </citation>
    <scope>NUCLEOTIDE SEQUENCE [LARGE SCALE GENOMIC DNA]</scope>
    <source>
        <strain evidence="1 2">CAU 1574</strain>
    </source>
</reference>
<comment type="caution">
    <text evidence="1">The sequence shown here is derived from an EMBL/GenBank/DDBJ whole genome shotgun (WGS) entry which is preliminary data.</text>
</comment>
<proteinExistence type="predicted"/>
<sequence>MSKIPVFISCPTVLNKKQRAYRKLIIDIIEDLSMEPRALGRSDYPKDFPMKEIAIIAKRCSGGIILGFEQVFVATGIGKKGTAEEREIMNMLIPTPWNHIEAGILFGLKLPLLIFREKGVTGGVFDFGITDAFVHTFPDRITDSKRNEVKQVIQKWYAEVSTIYNQY</sequence>
<accession>A0ABR9AKY7</accession>
<dbReference type="RefSeq" id="WP_192010349.1">
    <property type="nucleotide sequence ID" value="NZ_JACYTQ010000003.1"/>
</dbReference>
<protein>
    <submittedName>
        <fullName evidence="1">Uncharacterized protein</fullName>
    </submittedName>
</protein>
<dbReference type="EMBL" id="JACYTQ010000003">
    <property type="protein sequence ID" value="MBD8489480.1"/>
    <property type="molecule type" value="Genomic_DNA"/>
</dbReference>
<organism evidence="1 2">
    <name type="scientific">Echinicola arenosa</name>
    <dbReference type="NCBI Taxonomy" id="2774144"/>
    <lineage>
        <taxon>Bacteria</taxon>
        <taxon>Pseudomonadati</taxon>
        <taxon>Bacteroidota</taxon>
        <taxon>Cytophagia</taxon>
        <taxon>Cytophagales</taxon>
        <taxon>Cyclobacteriaceae</taxon>
        <taxon>Echinicola</taxon>
    </lineage>
</organism>
<evidence type="ECO:0000313" key="2">
    <source>
        <dbReference type="Proteomes" id="UP000647133"/>
    </source>
</evidence>
<evidence type="ECO:0000313" key="1">
    <source>
        <dbReference type="EMBL" id="MBD8489480.1"/>
    </source>
</evidence>
<name>A0ABR9AKY7_9BACT</name>
<dbReference type="Proteomes" id="UP000647133">
    <property type="component" value="Unassembled WGS sequence"/>
</dbReference>